<protein>
    <submittedName>
        <fullName evidence="1">Uncharacterized protein</fullName>
    </submittedName>
</protein>
<gene>
    <name evidence="1" type="ORF">GN958_ATG13703</name>
</gene>
<accession>A0A8S9UCW7</accession>
<evidence type="ECO:0000313" key="2">
    <source>
        <dbReference type="Proteomes" id="UP000704712"/>
    </source>
</evidence>
<dbReference type="Proteomes" id="UP000704712">
    <property type="component" value="Unassembled WGS sequence"/>
</dbReference>
<organism evidence="1 2">
    <name type="scientific">Phytophthora infestans</name>
    <name type="common">Potato late blight agent</name>
    <name type="synonym">Botrytis infestans</name>
    <dbReference type="NCBI Taxonomy" id="4787"/>
    <lineage>
        <taxon>Eukaryota</taxon>
        <taxon>Sar</taxon>
        <taxon>Stramenopiles</taxon>
        <taxon>Oomycota</taxon>
        <taxon>Peronosporomycetes</taxon>
        <taxon>Peronosporales</taxon>
        <taxon>Peronosporaceae</taxon>
        <taxon>Phytophthora</taxon>
    </lineage>
</organism>
<comment type="caution">
    <text evidence="1">The sequence shown here is derived from an EMBL/GenBank/DDBJ whole genome shotgun (WGS) entry which is preliminary data.</text>
</comment>
<name>A0A8S9UCW7_PHYIN</name>
<proteinExistence type="predicted"/>
<reference evidence="1" key="1">
    <citation type="submission" date="2020-03" db="EMBL/GenBank/DDBJ databases">
        <title>Hybrid Assembly of Korean Phytophthora infestans isolates.</title>
        <authorList>
            <person name="Prokchorchik M."/>
            <person name="Lee Y."/>
            <person name="Seo J."/>
            <person name="Cho J.-H."/>
            <person name="Park Y.-E."/>
            <person name="Jang D.-C."/>
            <person name="Im J.-S."/>
            <person name="Choi J.-G."/>
            <person name="Park H.-J."/>
            <person name="Lee G.-B."/>
            <person name="Lee Y.-G."/>
            <person name="Hong S.-Y."/>
            <person name="Cho K."/>
            <person name="Sohn K.H."/>
        </authorList>
    </citation>
    <scope>NUCLEOTIDE SEQUENCE</scope>
    <source>
        <strain evidence="1">KR_2_A2</strain>
    </source>
</reference>
<dbReference type="EMBL" id="JAACNO010001861">
    <property type="protein sequence ID" value="KAF4137119.1"/>
    <property type="molecule type" value="Genomic_DNA"/>
</dbReference>
<evidence type="ECO:0000313" key="1">
    <source>
        <dbReference type="EMBL" id="KAF4137119.1"/>
    </source>
</evidence>
<dbReference type="AlphaFoldDB" id="A0A8S9UCW7"/>
<sequence length="229" mass="24602">MYRDRHRADLEDDDLESLHFTKCSNMESSTENSTLESTMDLSEVCSSNAAPTMCEVTLEATRDLEEGADDTAQRVKERDEVMTELREAQQASLPSRASANWTGLEGIGDTVTEPPCVPDVEGVTAGLPSALTALQSEQYHNQSDDLIQSDGVNSEGSASKLMTVYGYTKPDMTSDNESAVSVCGSLAVNADGSSSEVDTEELHAVENLSESAVNEANLVADEDGDMLYV</sequence>